<dbReference type="EMBL" id="JADEXF010000840">
    <property type="protein sequence ID" value="MBE9107410.1"/>
    <property type="molecule type" value="Genomic_DNA"/>
</dbReference>
<feature type="non-terminal residue" evidence="2">
    <location>
        <position position="237"/>
    </location>
</feature>
<proteinExistence type="predicted"/>
<organism evidence="2 3">
    <name type="scientific">Nostoc cf. edaphicum LEGE 07299</name>
    <dbReference type="NCBI Taxonomy" id="2777974"/>
    <lineage>
        <taxon>Bacteria</taxon>
        <taxon>Bacillati</taxon>
        <taxon>Cyanobacteriota</taxon>
        <taxon>Cyanophyceae</taxon>
        <taxon>Nostocales</taxon>
        <taxon>Nostocaceae</taxon>
        <taxon>Nostoc</taxon>
    </lineage>
</organism>
<dbReference type="Proteomes" id="UP000647836">
    <property type="component" value="Unassembled WGS sequence"/>
</dbReference>
<comment type="caution">
    <text evidence="2">The sequence shown here is derived from an EMBL/GenBank/DDBJ whole genome shotgun (WGS) entry which is preliminary data.</text>
</comment>
<dbReference type="Pfam" id="PF00350">
    <property type="entry name" value="Dynamin_N"/>
    <property type="match status" value="1"/>
</dbReference>
<sequence length="237" mass="26830">MESPAKYISYDFSYLRQEFLEIINDFSEGLRLEKVQNTIGKRLLKQIQSQISQILTRLEADFVLVVIGDFKRGKSTLINALLGQSVVTTDVTTETVTINHIQYGSESKIHVCLSDGGKIQIEAEELKSEQLSSILETLPQTASHLKIETPVEWLRGVRLVDTPGTGDVFKRFDRQVHTYLLQADAVVFVVSALSPFAESEQTFLQMSVLPQDFPKVFFTLNMMDNIQTEQVAERLLK</sequence>
<name>A0ABR9U422_9NOSO</name>
<evidence type="ECO:0000313" key="2">
    <source>
        <dbReference type="EMBL" id="MBE9107410.1"/>
    </source>
</evidence>
<dbReference type="InterPro" id="IPR027417">
    <property type="entry name" value="P-loop_NTPase"/>
</dbReference>
<dbReference type="PANTHER" id="PTHR43681">
    <property type="entry name" value="TRANSMEMBRANE GTPASE FZO"/>
    <property type="match status" value="1"/>
</dbReference>
<dbReference type="InterPro" id="IPR045063">
    <property type="entry name" value="Dynamin_N"/>
</dbReference>
<dbReference type="Gene3D" id="3.40.50.300">
    <property type="entry name" value="P-loop containing nucleotide triphosphate hydrolases"/>
    <property type="match status" value="1"/>
</dbReference>
<dbReference type="PANTHER" id="PTHR43681:SF1">
    <property type="entry name" value="SARCALUMENIN"/>
    <property type="match status" value="1"/>
</dbReference>
<keyword evidence="3" id="KW-1185">Reference proteome</keyword>
<dbReference type="RefSeq" id="WP_194047202.1">
    <property type="nucleotide sequence ID" value="NZ_JADEXF010000840.1"/>
</dbReference>
<dbReference type="SUPFAM" id="SSF52540">
    <property type="entry name" value="P-loop containing nucleoside triphosphate hydrolases"/>
    <property type="match status" value="1"/>
</dbReference>
<dbReference type="InterPro" id="IPR051943">
    <property type="entry name" value="TRAFAC_Dynamin-like_GTPase"/>
</dbReference>
<protein>
    <submittedName>
        <fullName evidence="2">Dynamin family protein</fullName>
    </submittedName>
</protein>
<gene>
    <name evidence="2" type="ORF">IQ229_21500</name>
</gene>
<accession>A0ABR9U422</accession>
<evidence type="ECO:0000259" key="1">
    <source>
        <dbReference type="Pfam" id="PF00350"/>
    </source>
</evidence>
<feature type="domain" description="Dynamin N-terminal" evidence="1">
    <location>
        <begin position="64"/>
        <end position="218"/>
    </location>
</feature>
<reference evidence="2 3" key="1">
    <citation type="submission" date="2020-10" db="EMBL/GenBank/DDBJ databases">
        <authorList>
            <person name="Castelo-Branco R."/>
            <person name="Eusebio N."/>
            <person name="Adriana R."/>
            <person name="Vieira A."/>
            <person name="Brugerolle De Fraissinette N."/>
            <person name="Rezende De Castro R."/>
            <person name="Schneider M.P."/>
            <person name="Vasconcelos V."/>
            <person name="Leao P.N."/>
        </authorList>
    </citation>
    <scope>NUCLEOTIDE SEQUENCE [LARGE SCALE GENOMIC DNA]</scope>
    <source>
        <strain evidence="2 3">LEGE 07299</strain>
    </source>
</reference>
<evidence type="ECO:0000313" key="3">
    <source>
        <dbReference type="Proteomes" id="UP000647836"/>
    </source>
</evidence>